<feature type="compositionally biased region" description="Basic and acidic residues" evidence="1">
    <location>
        <begin position="41"/>
        <end position="51"/>
    </location>
</feature>
<reference evidence="2 3" key="1">
    <citation type="submission" date="2021-09" db="EMBL/GenBank/DDBJ databases">
        <title>Genomic insights and catalytic innovation underlie evolution of tropane alkaloids biosynthesis.</title>
        <authorList>
            <person name="Wang Y.-J."/>
            <person name="Tian T."/>
            <person name="Huang J.-P."/>
            <person name="Huang S.-X."/>
        </authorList>
    </citation>
    <scope>NUCLEOTIDE SEQUENCE [LARGE SCALE GENOMIC DNA]</scope>
    <source>
        <strain evidence="2">KIB-2018</strain>
        <tissue evidence="2">Leaf</tissue>
    </source>
</reference>
<sequence>MPPPTPMNNLTYRSENKNGSHAQIVYVNGKPRSESGTVNGKDGHPVIKGDTHNNSQTAKVNGPTGKPLIQGTDKDGSQTAIIKDKDGKPQMEVHSYPNGTQSVTFFDSSGKPMYNMNYLPPPGQQRGSFFTPPAAHDFVPSSNPAITP</sequence>
<keyword evidence="3" id="KW-1185">Reference proteome</keyword>
<proteinExistence type="predicted"/>
<name>A0AAV8T2Q4_9ROSI</name>
<organism evidence="2 3">
    <name type="scientific">Erythroxylum novogranatense</name>
    <dbReference type="NCBI Taxonomy" id="1862640"/>
    <lineage>
        <taxon>Eukaryota</taxon>
        <taxon>Viridiplantae</taxon>
        <taxon>Streptophyta</taxon>
        <taxon>Embryophyta</taxon>
        <taxon>Tracheophyta</taxon>
        <taxon>Spermatophyta</taxon>
        <taxon>Magnoliopsida</taxon>
        <taxon>eudicotyledons</taxon>
        <taxon>Gunneridae</taxon>
        <taxon>Pentapetalae</taxon>
        <taxon>rosids</taxon>
        <taxon>fabids</taxon>
        <taxon>Malpighiales</taxon>
        <taxon>Erythroxylaceae</taxon>
        <taxon>Erythroxylum</taxon>
    </lineage>
</organism>
<comment type="caution">
    <text evidence="2">The sequence shown here is derived from an EMBL/GenBank/DDBJ whole genome shotgun (WGS) entry which is preliminary data.</text>
</comment>
<dbReference type="Proteomes" id="UP001159364">
    <property type="component" value="Linkage Group LG07"/>
</dbReference>
<feature type="compositionally biased region" description="Basic and acidic residues" evidence="1">
    <location>
        <begin position="72"/>
        <end position="91"/>
    </location>
</feature>
<evidence type="ECO:0000313" key="2">
    <source>
        <dbReference type="EMBL" id="KAJ8760599.1"/>
    </source>
</evidence>
<evidence type="ECO:0000313" key="3">
    <source>
        <dbReference type="Proteomes" id="UP001159364"/>
    </source>
</evidence>
<accession>A0AAV8T2Q4</accession>
<dbReference type="AlphaFoldDB" id="A0AAV8T2Q4"/>
<gene>
    <name evidence="2" type="ORF">K2173_015266</name>
</gene>
<protein>
    <submittedName>
        <fullName evidence="2">Uncharacterized protein</fullName>
    </submittedName>
</protein>
<feature type="compositionally biased region" description="Polar residues" evidence="1">
    <location>
        <begin position="7"/>
        <end position="21"/>
    </location>
</feature>
<dbReference type="EMBL" id="JAIWQS010000007">
    <property type="protein sequence ID" value="KAJ8760599.1"/>
    <property type="molecule type" value="Genomic_DNA"/>
</dbReference>
<feature type="region of interest" description="Disordered" evidence="1">
    <location>
        <begin position="1"/>
        <end position="103"/>
    </location>
</feature>
<feature type="region of interest" description="Disordered" evidence="1">
    <location>
        <begin position="116"/>
        <end position="148"/>
    </location>
</feature>
<evidence type="ECO:0000256" key="1">
    <source>
        <dbReference type="SAM" id="MobiDB-lite"/>
    </source>
</evidence>